<sequence>MNTAASSLQVWYLHSIGEASSIARQVTITPLPFRVGRSSDAQLWIPSSSVSKIHAEFFERDGQLYLRDLGSTNGTFVNAERIRGDVAVQSGDIVHFSTLGFQIDCWAGNLLGNTIEENPFQTALAAEIDERRRAEELLWNSQARWRAVFDNAADGIITLNESLQVETYNTAAQRLFGYSCEQIVGLQISLLMPGVELDSSNAAAPQAGRRIETLCRRSDGSMFLADVSLGTVPQSKSHGYIAIIRDITRQRRDQQELEEAKRAAESASHAKDEFLANMSHEIRTPITAILGFSDLLIHDQRLQNEFPNWFESAQTVYRNGEHLLSLINDVLDLSKIEAGRLLIESIRCSPLEIVRDVCQLMSLKASEKDLTLDVSFRTDIPVTAVTDPTRIKQVLINLVGNAVKFTPRGSVQITVDIHSSGHATMLAVEVTDTGIGMTSAQIDRLFQPFTQADASTTRRFGGTGLGLVISKRIVEALGGQVSVVSQSGEGSTFRVLLPLIVPTESAWLTPSEALTALREPLPRPQISAGPQLTGRILVADDGIDNQRLLRQILTRAGADVTVAENGLEAVRAWQAANLAGCPFALILMDMQMPELDGYQATRRLRELGATIPIIALTAHAMTGDRDLCLQAGCDDYLTKPFERKRLLETLRKRLLETPLLSIDPHHDGTLRTNAP</sequence>
<evidence type="ECO:0000256" key="6">
    <source>
        <dbReference type="ARBA" id="ARBA00022741"/>
    </source>
</evidence>
<dbReference type="InterPro" id="IPR000700">
    <property type="entry name" value="PAS-assoc_C"/>
</dbReference>
<dbReference type="CDD" id="cd00130">
    <property type="entry name" value="PAS"/>
    <property type="match status" value="1"/>
</dbReference>
<dbReference type="SMART" id="SM00448">
    <property type="entry name" value="REC"/>
    <property type="match status" value="1"/>
</dbReference>
<evidence type="ECO:0000256" key="11">
    <source>
        <dbReference type="ARBA" id="ARBA00023306"/>
    </source>
</evidence>
<feature type="coiled-coil region" evidence="13">
    <location>
        <begin position="247"/>
        <end position="277"/>
    </location>
</feature>
<dbReference type="SUPFAM" id="SSF47384">
    <property type="entry name" value="Homodimeric domain of signal transducing histidine kinase"/>
    <property type="match status" value="1"/>
</dbReference>
<evidence type="ECO:0000256" key="5">
    <source>
        <dbReference type="ARBA" id="ARBA00022679"/>
    </source>
</evidence>
<dbReference type="GO" id="GO:0000155">
    <property type="term" value="F:phosphorelay sensor kinase activity"/>
    <property type="evidence" value="ECO:0007669"/>
    <property type="project" value="InterPro"/>
</dbReference>
<dbReference type="InterPro" id="IPR003594">
    <property type="entry name" value="HATPase_dom"/>
</dbReference>
<feature type="domain" description="PAS" evidence="17">
    <location>
        <begin position="141"/>
        <end position="193"/>
    </location>
</feature>
<evidence type="ECO:0000256" key="7">
    <source>
        <dbReference type="ARBA" id="ARBA00022777"/>
    </source>
</evidence>
<keyword evidence="4 12" id="KW-0597">Phosphoprotein</keyword>
<dbReference type="GO" id="GO:0005524">
    <property type="term" value="F:ATP binding"/>
    <property type="evidence" value="ECO:0007669"/>
    <property type="project" value="UniProtKB-KW"/>
</dbReference>
<dbReference type="Gene3D" id="3.40.50.2300">
    <property type="match status" value="1"/>
</dbReference>
<comment type="subcellular location">
    <subcellularLocation>
        <location evidence="2">Membrane</location>
    </subcellularLocation>
</comment>
<proteinExistence type="predicted"/>
<keyword evidence="6" id="KW-0547">Nucleotide-binding</keyword>
<dbReference type="InterPro" id="IPR000014">
    <property type="entry name" value="PAS"/>
</dbReference>
<dbReference type="PRINTS" id="PR00344">
    <property type="entry name" value="BCTRLSENSOR"/>
</dbReference>
<dbReference type="Pfam" id="PF00498">
    <property type="entry name" value="FHA"/>
    <property type="match status" value="1"/>
</dbReference>
<dbReference type="Gene3D" id="3.30.565.10">
    <property type="entry name" value="Histidine kinase-like ATPase, C-terminal domain"/>
    <property type="match status" value="1"/>
</dbReference>
<keyword evidence="13" id="KW-0175">Coiled coil</keyword>
<evidence type="ECO:0000259" key="16">
    <source>
        <dbReference type="PROSITE" id="PS50110"/>
    </source>
</evidence>
<keyword evidence="10" id="KW-0472">Membrane</keyword>
<dbReference type="Proteomes" id="UP000001887">
    <property type="component" value="Chromosome"/>
</dbReference>
<dbReference type="PROSITE" id="PS50113">
    <property type="entry name" value="PAC"/>
    <property type="match status" value="1"/>
</dbReference>
<accession>D2R6W8</accession>
<evidence type="ECO:0000256" key="13">
    <source>
        <dbReference type="SAM" id="Coils"/>
    </source>
</evidence>
<dbReference type="Gene3D" id="3.30.450.20">
    <property type="entry name" value="PAS domain"/>
    <property type="match status" value="1"/>
</dbReference>
<keyword evidence="20" id="KW-1185">Reference proteome</keyword>
<name>D2R6W8_PIRSD</name>
<feature type="domain" description="PAC" evidence="18">
    <location>
        <begin position="209"/>
        <end position="259"/>
    </location>
</feature>
<dbReference type="InterPro" id="IPR036890">
    <property type="entry name" value="HATPase_C_sf"/>
</dbReference>
<keyword evidence="11" id="KW-0131">Cell cycle</keyword>
<dbReference type="HOGENOM" id="CLU_000445_114_15_0"/>
<dbReference type="AlphaFoldDB" id="D2R6W8"/>
<feature type="domain" description="Response regulatory" evidence="16">
    <location>
        <begin position="535"/>
        <end position="654"/>
    </location>
</feature>
<dbReference type="InterPro" id="IPR035965">
    <property type="entry name" value="PAS-like_dom_sf"/>
</dbReference>
<dbReference type="InterPro" id="IPR011006">
    <property type="entry name" value="CheY-like_superfamily"/>
</dbReference>
<dbReference type="FunFam" id="1.10.287.130:FF:000038">
    <property type="entry name" value="Sensory transduction histidine kinase"/>
    <property type="match status" value="1"/>
</dbReference>
<evidence type="ECO:0000259" key="17">
    <source>
        <dbReference type="PROSITE" id="PS50112"/>
    </source>
</evidence>
<evidence type="ECO:0000259" key="15">
    <source>
        <dbReference type="PROSITE" id="PS50109"/>
    </source>
</evidence>
<evidence type="ECO:0000256" key="10">
    <source>
        <dbReference type="ARBA" id="ARBA00023136"/>
    </source>
</evidence>
<dbReference type="eggNOG" id="COG1716">
    <property type="taxonomic scope" value="Bacteria"/>
</dbReference>
<dbReference type="InterPro" id="IPR008984">
    <property type="entry name" value="SMAD_FHA_dom_sf"/>
</dbReference>
<feature type="modified residue" description="4-aspartylphosphate" evidence="12">
    <location>
        <position position="589"/>
    </location>
</feature>
<dbReference type="SMART" id="SM00387">
    <property type="entry name" value="HATPase_c"/>
    <property type="match status" value="1"/>
</dbReference>
<dbReference type="GO" id="GO:0009927">
    <property type="term" value="F:histidine phosphotransfer kinase activity"/>
    <property type="evidence" value="ECO:0007669"/>
    <property type="project" value="TreeGrafter"/>
</dbReference>
<evidence type="ECO:0000256" key="4">
    <source>
        <dbReference type="ARBA" id="ARBA00022553"/>
    </source>
</evidence>
<keyword evidence="8" id="KW-0067">ATP-binding</keyword>
<dbReference type="InterPro" id="IPR004358">
    <property type="entry name" value="Sig_transdc_His_kin-like_C"/>
</dbReference>
<gene>
    <name evidence="19" type="ordered locus">Psta_4529</name>
</gene>
<dbReference type="Gene3D" id="1.10.287.130">
    <property type="match status" value="1"/>
</dbReference>
<dbReference type="SUPFAM" id="SSF52172">
    <property type="entry name" value="CheY-like"/>
    <property type="match status" value="1"/>
</dbReference>
<reference evidence="19 20" key="1">
    <citation type="journal article" date="2009" name="Stand. Genomic Sci.">
        <title>Complete genome sequence of Pirellula staleyi type strain (ATCC 27377).</title>
        <authorList>
            <person name="Clum A."/>
            <person name="Tindall B.J."/>
            <person name="Sikorski J."/>
            <person name="Ivanova N."/>
            <person name="Mavrommatis K."/>
            <person name="Lucas S."/>
            <person name="Glavina del Rio T."/>
            <person name="Nolan M."/>
            <person name="Chen F."/>
            <person name="Tice H."/>
            <person name="Pitluck S."/>
            <person name="Cheng J.F."/>
            <person name="Chertkov O."/>
            <person name="Brettin T."/>
            <person name="Han C."/>
            <person name="Detter J.C."/>
            <person name="Kuske C."/>
            <person name="Bruce D."/>
            <person name="Goodwin L."/>
            <person name="Ovchinikova G."/>
            <person name="Pati A."/>
            <person name="Mikhailova N."/>
            <person name="Chen A."/>
            <person name="Palaniappan K."/>
            <person name="Land M."/>
            <person name="Hauser L."/>
            <person name="Chang Y.J."/>
            <person name="Jeffries C.D."/>
            <person name="Chain P."/>
            <person name="Rohde M."/>
            <person name="Goker M."/>
            <person name="Bristow J."/>
            <person name="Eisen J.A."/>
            <person name="Markowitz V."/>
            <person name="Hugenholtz P."/>
            <person name="Kyrpides N.C."/>
            <person name="Klenk H.P."/>
            <person name="Lapidus A."/>
        </authorList>
    </citation>
    <scope>NUCLEOTIDE SEQUENCE [LARGE SCALE GENOMIC DNA]</scope>
    <source>
        <strain evidence="20">ATCC 27377 / DSM 6068 / ICPB 4128</strain>
    </source>
</reference>
<dbReference type="SUPFAM" id="SSF55785">
    <property type="entry name" value="PYP-like sensor domain (PAS domain)"/>
    <property type="match status" value="1"/>
</dbReference>
<evidence type="ECO:0000313" key="19">
    <source>
        <dbReference type="EMBL" id="ADB19171.1"/>
    </source>
</evidence>
<feature type="domain" description="FHA" evidence="14">
    <location>
        <begin position="33"/>
        <end position="82"/>
    </location>
</feature>
<dbReference type="PROSITE" id="PS50112">
    <property type="entry name" value="PAS"/>
    <property type="match status" value="1"/>
</dbReference>
<evidence type="ECO:0000313" key="20">
    <source>
        <dbReference type="Proteomes" id="UP000001887"/>
    </source>
</evidence>
<dbReference type="eggNOG" id="COG0745">
    <property type="taxonomic scope" value="Bacteria"/>
</dbReference>
<dbReference type="SMART" id="SM00388">
    <property type="entry name" value="HisKA"/>
    <property type="match status" value="1"/>
</dbReference>
<dbReference type="Pfam" id="PF00072">
    <property type="entry name" value="Response_reg"/>
    <property type="match status" value="1"/>
</dbReference>
<dbReference type="InterPro" id="IPR000253">
    <property type="entry name" value="FHA_dom"/>
</dbReference>
<dbReference type="eggNOG" id="COG5002">
    <property type="taxonomic scope" value="Bacteria"/>
</dbReference>
<evidence type="ECO:0000256" key="1">
    <source>
        <dbReference type="ARBA" id="ARBA00000085"/>
    </source>
</evidence>
<evidence type="ECO:0000256" key="9">
    <source>
        <dbReference type="ARBA" id="ARBA00023012"/>
    </source>
</evidence>
<dbReference type="Pfam" id="PF00512">
    <property type="entry name" value="HisKA"/>
    <property type="match status" value="1"/>
</dbReference>
<dbReference type="InterPro" id="IPR003661">
    <property type="entry name" value="HisK_dim/P_dom"/>
</dbReference>
<evidence type="ECO:0000259" key="18">
    <source>
        <dbReference type="PROSITE" id="PS50113"/>
    </source>
</evidence>
<dbReference type="PROSITE" id="PS50006">
    <property type="entry name" value="FHA_DOMAIN"/>
    <property type="match status" value="1"/>
</dbReference>
<organism evidence="19 20">
    <name type="scientific">Pirellula staleyi (strain ATCC 27377 / DSM 6068 / ICPB 4128)</name>
    <name type="common">Pirella staleyi</name>
    <dbReference type="NCBI Taxonomy" id="530564"/>
    <lineage>
        <taxon>Bacteria</taxon>
        <taxon>Pseudomonadati</taxon>
        <taxon>Planctomycetota</taxon>
        <taxon>Planctomycetia</taxon>
        <taxon>Pirellulales</taxon>
        <taxon>Pirellulaceae</taxon>
        <taxon>Pirellula</taxon>
    </lineage>
</organism>
<dbReference type="InterPro" id="IPR005467">
    <property type="entry name" value="His_kinase_dom"/>
</dbReference>
<evidence type="ECO:0000256" key="2">
    <source>
        <dbReference type="ARBA" id="ARBA00004370"/>
    </source>
</evidence>
<dbReference type="PROSITE" id="PS50110">
    <property type="entry name" value="RESPONSE_REGULATORY"/>
    <property type="match status" value="1"/>
</dbReference>
<dbReference type="CDD" id="cd00060">
    <property type="entry name" value="FHA"/>
    <property type="match status" value="1"/>
</dbReference>
<dbReference type="GO" id="GO:0005886">
    <property type="term" value="C:plasma membrane"/>
    <property type="evidence" value="ECO:0007669"/>
    <property type="project" value="TreeGrafter"/>
</dbReference>
<dbReference type="SMART" id="SM00240">
    <property type="entry name" value="FHA"/>
    <property type="match status" value="1"/>
</dbReference>
<evidence type="ECO:0000259" key="14">
    <source>
        <dbReference type="PROSITE" id="PS50006"/>
    </source>
</evidence>
<dbReference type="STRING" id="530564.Psta_4529"/>
<dbReference type="InterPro" id="IPR036097">
    <property type="entry name" value="HisK_dim/P_sf"/>
</dbReference>
<dbReference type="Gene3D" id="2.60.200.20">
    <property type="match status" value="1"/>
</dbReference>
<dbReference type="PANTHER" id="PTHR43047:SF72">
    <property type="entry name" value="OSMOSENSING HISTIDINE PROTEIN KINASE SLN1"/>
    <property type="match status" value="1"/>
</dbReference>
<dbReference type="SUPFAM" id="SSF49879">
    <property type="entry name" value="SMAD/FHA domain"/>
    <property type="match status" value="1"/>
</dbReference>
<dbReference type="PANTHER" id="PTHR43047">
    <property type="entry name" value="TWO-COMPONENT HISTIDINE PROTEIN KINASE"/>
    <property type="match status" value="1"/>
</dbReference>
<dbReference type="CDD" id="cd16922">
    <property type="entry name" value="HATPase_EvgS-ArcB-TorS-like"/>
    <property type="match status" value="1"/>
</dbReference>
<dbReference type="CDD" id="cd00082">
    <property type="entry name" value="HisKA"/>
    <property type="match status" value="1"/>
</dbReference>
<evidence type="ECO:0000256" key="12">
    <source>
        <dbReference type="PROSITE-ProRule" id="PRU00169"/>
    </source>
</evidence>
<dbReference type="SUPFAM" id="SSF55874">
    <property type="entry name" value="ATPase domain of HSP90 chaperone/DNA topoisomerase II/histidine kinase"/>
    <property type="match status" value="1"/>
</dbReference>
<dbReference type="SMART" id="SM00091">
    <property type="entry name" value="PAS"/>
    <property type="match status" value="1"/>
</dbReference>
<protein>
    <recommendedName>
        <fullName evidence="3">histidine kinase</fullName>
        <ecNumber evidence="3">2.7.13.3</ecNumber>
    </recommendedName>
</protein>
<comment type="catalytic activity">
    <reaction evidence="1">
        <text>ATP + protein L-histidine = ADP + protein N-phospho-L-histidine.</text>
        <dbReference type="EC" id="2.7.13.3"/>
    </reaction>
</comment>
<dbReference type="Pfam" id="PF13426">
    <property type="entry name" value="PAS_9"/>
    <property type="match status" value="1"/>
</dbReference>
<evidence type="ECO:0000256" key="8">
    <source>
        <dbReference type="ARBA" id="ARBA00022840"/>
    </source>
</evidence>
<dbReference type="EC" id="2.7.13.3" evidence="3"/>
<dbReference type="EMBL" id="CP001848">
    <property type="protein sequence ID" value="ADB19171.1"/>
    <property type="molecule type" value="Genomic_DNA"/>
</dbReference>
<dbReference type="KEGG" id="psl:Psta_4529"/>
<feature type="domain" description="Histidine kinase" evidence="15">
    <location>
        <begin position="277"/>
        <end position="501"/>
    </location>
</feature>
<dbReference type="NCBIfam" id="TIGR00229">
    <property type="entry name" value="sensory_box"/>
    <property type="match status" value="1"/>
</dbReference>
<dbReference type="Pfam" id="PF02518">
    <property type="entry name" value="HATPase_c"/>
    <property type="match status" value="1"/>
</dbReference>
<keyword evidence="9" id="KW-0902">Two-component regulatory system</keyword>
<dbReference type="CDD" id="cd17546">
    <property type="entry name" value="REC_hyHK_CKI1_RcsC-like"/>
    <property type="match status" value="1"/>
</dbReference>
<evidence type="ECO:0000256" key="3">
    <source>
        <dbReference type="ARBA" id="ARBA00012438"/>
    </source>
</evidence>
<dbReference type="OrthoDB" id="9815750at2"/>
<dbReference type="InterPro" id="IPR001789">
    <property type="entry name" value="Sig_transdc_resp-reg_receiver"/>
</dbReference>
<keyword evidence="7 19" id="KW-0418">Kinase</keyword>
<dbReference type="FunFam" id="3.30.565.10:FF:000010">
    <property type="entry name" value="Sensor histidine kinase RcsC"/>
    <property type="match status" value="1"/>
</dbReference>
<keyword evidence="5 19" id="KW-0808">Transferase</keyword>
<dbReference type="PROSITE" id="PS50109">
    <property type="entry name" value="HIS_KIN"/>
    <property type="match status" value="1"/>
</dbReference>